<evidence type="ECO:0000313" key="4">
    <source>
        <dbReference type="EMBL" id="MDQ0182257.1"/>
    </source>
</evidence>
<name>A0AAW8DER5_9MICC</name>
<reference evidence="3 5" key="1">
    <citation type="submission" date="2023-07" db="EMBL/GenBank/DDBJ databases">
        <title>Sorghum-associated microbial communities from plants grown in Nebraska, USA.</title>
        <authorList>
            <person name="Schachtman D."/>
        </authorList>
    </citation>
    <scope>NUCLEOTIDE SEQUENCE</scope>
    <source>
        <strain evidence="3">DS1006</strain>
        <strain evidence="4 5">DS1016</strain>
    </source>
</reference>
<organism evidence="3 6">
    <name type="scientific">Arthrobacter bambusae</name>
    <dbReference type="NCBI Taxonomy" id="1338426"/>
    <lineage>
        <taxon>Bacteria</taxon>
        <taxon>Bacillati</taxon>
        <taxon>Actinomycetota</taxon>
        <taxon>Actinomycetes</taxon>
        <taxon>Micrococcales</taxon>
        <taxon>Micrococcaceae</taxon>
        <taxon>Arthrobacter</taxon>
    </lineage>
</organism>
<comment type="caution">
    <text evidence="3">The sequence shown here is derived from an EMBL/GenBank/DDBJ whole genome shotgun (WGS) entry which is preliminary data.</text>
</comment>
<evidence type="ECO:0008006" key="7">
    <source>
        <dbReference type="Google" id="ProtNLM"/>
    </source>
</evidence>
<feature type="transmembrane region" description="Helical" evidence="2">
    <location>
        <begin position="27"/>
        <end position="45"/>
    </location>
</feature>
<evidence type="ECO:0000313" key="6">
    <source>
        <dbReference type="Proteomes" id="UP001242995"/>
    </source>
</evidence>
<proteinExistence type="predicted"/>
<evidence type="ECO:0000256" key="1">
    <source>
        <dbReference type="SAM" id="MobiDB-lite"/>
    </source>
</evidence>
<accession>A0AAW8DER5</accession>
<keyword evidence="2" id="KW-0812">Transmembrane</keyword>
<dbReference type="InterPro" id="IPR021741">
    <property type="entry name" value="DUF3311"/>
</dbReference>
<protein>
    <recommendedName>
        <fullName evidence="7">DUF3311 domain-containing protein</fullName>
    </recommendedName>
</protein>
<keyword evidence="2" id="KW-1133">Transmembrane helix</keyword>
<feature type="region of interest" description="Disordered" evidence="1">
    <location>
        <begin position="1"/>
        <end position="21"/>
    </location>
</feature>
<evidence type="ECO:0000313" key="5">
    <source>
        <dbReference type="Proteomes" id="UP001230951"/>
    </source>
</evidence>
<dbReference type="AlphaFoldDB" id="A0AAW8DER5"/>
<dbReference type="EMBL" id="JAUSTF010000010">
    <property type="protein sequence ID" value="MDQ0182257.1"/>
    <property type="molecule type" value="Genomic_DNA"/>
</dbReference>
<keyword evidence="2" id="KW-0472">Membrane</keyword>
<evidence type="ECO:0000313" key="3">
    <source>
        <dbReference type="EMBL" id="MDP9906185.1"/>
    </source>
</evidence>
<sequence length="88" mass="10037">MTHSDELSPQPPVRSGRSEHPRPRRHWWLLVLPYLWCIAAIPAVNRVGYVFGSIPFLLVWMIAGVIVSSGCIAAVYFVDRRHGDLERI</sequence>
<evidence type="ECO:0000256" key="2">
    <source>
        <dbReference type="SAM" id="Phobius"/>
    </source>
</evidence>
<keyword evidence="5" id="KW-1185">Reference proteome</keyword>
<gene>
    <name evidence="3" type="ORF">J2S90_003164</name>
    <name evidence="4" type="ORF">J2S93_003704</name>
</gene>
<dbReference type="RefSeq" id="WP_306962538.1">
    <property type="nucleotide sequence ID" value="NZ_JAUSRG010000010.1"/>
</dbReference>
<dbReference type="Proteomes" id="UP001230951">
    <property type="component" value="Unassembled WGS sequence"/>
</dbReference>
<dbReference type="Proteomes" id="UP001242995">
    <property type="component" value="Unassembled WGS sequence"/>
</dbReference>
<dbReference type="Pfam" id="PF11755">
    <property type="entry name" value="DUF3311"/>
    <property type="match status" value="1"/>
</dbReference>
<feature type="transmembrane region" description="Helical" evidence="2">
    <location>
        <begin position="57"/>
        <end position="78"/>
    </location>
</feature>
<dbReference type="EMBL" id="JAUSRG010000010">
    <property type="protein sequence ID" value="MDP9906185.1"/>
    <property type="molecule type" value="Genomic_DNA"/>
</dbReference>